<dbReference type="AlphaFoldDB" id="A0A0A9HHM3"/>
<name>A0A0A9HHM3_ARUDO</name>
<dbReference type="EMBL" id="GBRH01165488">
    <property type="protein sequence ID" value="JAE32408.1"/>
    <property type="molecule type" value="Transcribed_RNA"/>
</dbReference>
<protein>
    <recommendedName>
        <fullName evidence="1">Myb/SANT-like domain-containing protein</fullName>
    </recommendedName>
</protein>
<proteinExistence type="predicted"/>
<reference evidence="2" key="1">
    <citation type="submission" date="2014-09" db="EMBL/GenBank/DDBJ databases">
        <authorList>
            <person name="Magalhaes I.L.F."/>
            <person name="Oliveira U."/>
            <person name="Santos F.R."/>
            <person name="Vidigal T.H.D.A."/>
            <person name="Brescovit A.D."/>
            <person name="Santos A.J."/>
        </authorList>
    </citation>
    <scope>NUCLEOTIDE SEQUENCE</scope>
    <source>
        <tissue evidence="2">Shoot tissue taken approximately 20 cm above the soil surface</tissue>
    </source>
</reference>
<feature type="domain" description="Myb/SANT-like" evidence="1">
    <location>
        <begin position="29"/>
        <end position="111"/>
    </location>
</feature>
<accession>A0A0A9HHM3</accession>
<dbReference type="Pfam" id="PF12776">
    <property type="entry name" value="Myb_DNA-bind_3"/>
    <property type="match status" value="1"/>
</dbReference>
<dbReference type="PANTHER" id="PTHR47127">
    <property type="entry name" value="10A19I.15"/>
    <property type="match status" value="1"/>
</dbReference>
<sequence>MDSVDKEDNFEEQVEGSGHATRNSATSFFMINNLATMVANGTMTSSTFKKDHLNMCARALNDQFKIKYTGDNVKNHLRTWQRKYAKINRLRKTSAAGWDEDNCIITLNPEHYANHTVLHKSDAEFFNKPLENYPEMAAIFGSSMAIGNFAKGSNESLGIEDNVLKLMVLLLLLLKMNMLQHLQPPNPTREQGC</sequence>
<evidence type="ECO:0000313" key="2">
    <source>
        <dbReference type="EMBL" id="JAE32408.1"/>
    </source>
</evidence>
<dbReference type="InterPro" id="IPR024752">
    <property type="entry name" value="Myb/SANT-like_dom"/>
</dbReference>
<organism evidence="2">
    <name type="scientific">Arundo donax</name>
    <name type="common">Giant reed</name>
    <name type="synonym">Donax arundinaceus</name>
    <dbReference type="NCBI Taxonomy" id="35708"/>
    <lineage>
        <taxon>Eukaryota</taxon>
        <taxon>Viridiplantae</taxon>
        <taxon>Streptophyta</taxon>
        <taxon>Embryophyta</taxon>
        <taxon>Tracheophyta</taxon>
        <taxon>Spermatophyta</taxon>
        <taxon>Magnoliopsida</taxon>
        <taxon>Liliopsida</taxon>
        <taxon>Poales</taxon>
        <taxon>Poaceae</taxon>
        <taxon>PACMAD clade</taxon>
        <taxon>Arundinoideae</taxon>
        <taxon>Arundineae</taxon>
        <taxon>Arundo</taxon>
    </lineage>
</organism>
<reference evidence="2" key="2">
    <citation type="journal article" date="2015" name="Data Brief">
        <title>Shoot transcriptome of the giant reed, Arundo donax.</title>
        <authorList>
            <person name="Barrero R.A."/>
            <person name="Guerrero F.D."/>
            <person name="Moolhuijzen P."/>
            <person name="Goolsby J.A."/>
            <person name="Tidwell J."/>
            <person name="Bellgard S.E."/>
            <person name="Bellgard M.I."/>
        </authorList>
    </citation>
    <scope>NUCLEOTIDE SEQUENCE</scope>
    <source>
        <tissue evidence="2">Shoot tissue taken approximately 20 cm above the soil surface</tissue>
    </source>
</reference>
<evidence type="ECO:0000259" key="1">
    <source>
        <dbReference type="Pfam" id="PF12776"/>
    </source>
</evidence>